<keyword evidence="12 13" id="KW-0742">SOS response</keyword>
<dbReference type="KEGG" id="ccos:Pan44_16640"/>
<keyword evidence="10 13" id="KW-0804">Transcription</keyword>
<dbReference type="FunCoup" id="A0A517SBY3">
    <property type="interactions" value="287"/>
</dbReference>
<reference evidence="17 18" key="1">
    <citation type="submission" date="2019-02" db="EMBL/GenBank/DDBJ databases">
        <title>Deep-cultivation of Planctomycetes and their phenomic and genomic characterization uncovers novel biology.</title>
        <authorList>
            <person name="Wiegand S."/>
            <person name="Jogler M."/>
            <person name="Boedeker C."/>
            <person name="Pinto D."/>
            <person name="Vollmers J."/>
            <person name="Rivas-Marin E."/>
            <person name="Kohn T."/>
            <person name="Peeters S.H."/>
            <person name="Heuer A."/>
            <person name="Rast P."/>
            <person name="Oberbeckmann S."/>
            <person name="Bunk B."/>
            <person name="Jeske O."/>
            <person name="Meyerdierks A."/>
            <person name="Storesund J.E."/>
            <person name="Kallscheuer N."/>
            <person name="Luecker S."/>
            <person name="Lage O.M."/>
            <person name="Pohl T."/>
            <person name="Merkel B.J."/>
            <person name="Hornburger P."/>
            <person name="Mueller R.-W."/>
            <person name="Bruemmer F."/>
            <person name="Labrenz M."/>
            <person name="Spormann A.M."/>
            <person name="Op den Camp H."/>
            <person name="Overmann J."/>
            <person name="Amann R."/>
            <person name="Jetten M.S.M."/>
            <person name="Mascher T."/>
            <person name="Medema M.H."/>
            <person name="Devos D.P."/>
            <person name="Kaster A.-K."/>
            <person name="Ovreas L."/>
            <person name="Rohde M."/>
            <person name="Galperin M.Y."/>
            <person name="Jogler C."/>
        </authorList>
    </citation>
    <scope>NUCLEOTIDE SEQUENCE [LARGE SCALE GENOMIC DNA]</scope>
    <source>
        <strain evidence="17 18">Pan44</strain>
    </source>
</reference>
<keyword evidence="11 13" id="KW-0234">DNA repair</keyword>
<organism evidence="17 18">
    <name type="scientific">Caulifigura coniformis</name>
    <dbReference type="NCBI Taxonomy" id="2527983"/>
    <lineage>
        <taxon>Bacteria</taxon>
        <taxon>Pseudomonadati</taxon>
        <taxon>Planctomycetota</taxon>
        <taxon>Planctomycetia</taxon>
        <taxon>Planctomycetales</taxon>
        <taxon>Planctomycetaceae</taxon>
        <taxon>Caulifigura</taxon>
    </lineage>
</organism>
<evidence type="ECO:0000256" key="5">
    <source>
        <dbReference type="ARBA" id="ARBA00022763"/>
    </source>
</evidence>
<comment type="function">
    <text evidence="13">Represses a number of genes involved in the response to DNA damage (SOS response), including recA and lexA. In the presence of single-stranded DNA, RecA interacts with LexA causing an autocatalytic cleavage which disrupts the DNA-binding part of LexA, leading to derepression of the SOS regulon and eventually DNA repair.</text>
</comment>
<accession>A0A517SBY3</accession>
<dbReference type="InterPro" id="IPR039418">
    <property type="entry name" value="LexA-like"/>
</dbReference>
<name>A0A517SBY3_9PLAN</name>
<dbReference type="HAMAP" id="MF_00015">
    <property type="entry name" value="LexA"/>
    <property type="match status" value="1"/>
</dbReference>
<dbReference type="InterPro" id="IPR036388">
    <property type="entry name" value="WH-like_DNA-bd_sf"/>
</dbReference>
<dbReference type="SUPFAM" id="SSF51306">
    <property type="entry name" value="LexA/Signal peptidase"/>
    <property type="match status" value="1"/>
</dbReference>
<evidence type="ECO:0000256" key="10">
    <source>
        <dbReference type="ARBA" id="ARBA00023163"/>
    </source>
</evidence>
<keyword evidence="8 13" id="KW-0805">Transcription regulation</keyword>
<keyword evidence="4 13" id="KW-0235">DNA replication</keyword>
<dbReference type="PANTHER" id="PTHR33516:SF2">
    <property type="entry name" value="LEXA REPRESSOR-RELATED"/>
    <property type="match status" value="1"/>
</dbReference>
<dbReference type="EMBL" id="CP036271">
    <property type="protein sequence ID" value="QDT53641.1"/>
    <property type="molecule type" value="Genomic_DNA"/>
</dbReference>
<dbReference type="Proteomes" id="UP000315700">
    <property type="component" value="Chromosome"/>
</dbReference>
<dbReference type="InParanoid" id="A0A517SBY3"/>
<evidence type="ECO:0000256" key="9">
    <source>
        <dbReference type="ARBA" id="ARBA00023125"/>
    </source>
</evidence>
<dbReference type="AlphaFoldDB" id="A0A517SBY3"/>
<dbReference type="Pfam" id="PF01726">
    <property type="entry name" value="LexA_DNA_bind"/>
    <property type="match status" value="1"/>
</dbReference>
<dbReference type="NCBIfam" id="TIGR00498">
    <property type="entry name" value="lexA"/>
    <property type="match status" value="1"/>
</dbReference>
<feature type="domain" description="Peptidase S24/S26A/S26B/S26C" evidence="15">
    <location>
        <begin position="83"/>
        <end position="194"/>
    </location>
</feature>
<dbReference type="GO" id="GO:0009432">
    <property type="term" value="P:SOS response"/>
    <property type="evidence" value="ECO:0007669"/>
    <property type="project" value="UniProtKB-UniRule"/>
</dbReference>
<evidence type="ECO:0000256" key="6">
    <source>
        <dbReference type="ARBA" id="ARBA00022801"/>
    </source>
</evidence>
<dbReference type="EC" id="3.4.21.88" evidence="13"/>
<dbReference type="InterPro" id="IPR006197">
    <property type="entry name" value="Peptidase_S24_LexA"/>
</dbReference>
<dbReference type="InterPro" id="IPR050077">
    <property type="entry name" value="LexA_repressor"/>
</dbReference>
<evidence type="ECO:0000256" key="12">
    <source>
        <dbReference type="ARBA" id="ARBA00023236"/>
    </source>
</evidence>
<dbReference type="InterPro" id="IPR006200">
    <property type="entry name" value="LexA"/>
</dbReference>
<evidence type="ECO:0000256" key="8">
    <source>
        <dbReference type="ARBA" id="ARBA00023015"/>
    </source>
</evidence>
<dbReference type="FunFam" id="1.10.10.10:FF:000009">
    <property type="entry name" value="LexA repressor"/>
    <property type="match status" value="1"/>
</dbReference>
<evidence type="ECO:0000256" key="3">
    <source>
        <dbReference type="ARBA" id="ARBA00022491"/>
    </source>
</evidence>
<protein>
    <recommendedName>
        <fullName evidence="13">LexA repressor</fullName>
        <ecNumber evidence="13">3.4.21.88</ecNumber>
    </recommendedName>
</protein>
<keyword evidence="3 13" id="KW-0678">Repressor</keyword>
<dbReference type="GO" id="GO:0006281">
    <property type="term" value="P:DNA repair"/>
    <property type="evidence" value="ECO:0007669"/>
    <property type="project" value="UniProtKB-UniRule"/>
</dbReference>
<evidence type="ECO:0000313" key="17">
    <source>
        <dbReference type="EMBL" id="QDT53641.1"/>
    </source>
</evidence>
<dbReference type="GO" id="GO:0006260">
    <property type="term" value="P:DNA replication"/>
    <property type="evidence" value="ECO:0007669"/>
    <property type="project" value="UniProtKB-UniRule"/>
</dbReference>
<comment type="subunit">
    <text evidence="2 13">Homodimer.</text>
</comment>
<dbReference type="Gene3D" id="1.10.10.10">
    <property type="entry name" value="Winged helix-like DNA-binding domain superfamily/Winged helix DNA-binding domain"/>
    <property type="match status" value="1"/>
</dbReference>
<feature type="domain" description="LexA repressor DNA-binding" evidence="16">
    <location>
        <begin position="6"/>
        <end position="68"/>
    </location>
</feature>
<dbReference type="GO" id="GO:0006508">
    <property type="term" value="P:proteolysis"/>
    <property type="evidence" value="ECO:0007669"/>
    <property type="project" value="InterPro"/>
</dbReference>
<dbReference type="RefSeq" id="WP_145029006.1">
    <property type="nucleotide sequence ID" value="NZ_CP036271.1"/>
</dbReference>
<keyword evidence="7 13" id="KW-0068">Autocatalytic cleavage</keyword>
<dbReference type="GO" id="GO:0045892">
    <property type="term" value="P:negative regulation of DNA-templated transcription"/>
    <property type="evidence" value="ECO:0007669"/>
    <property type="project" value="UniProtKB-UniRule"/>
</dbReference>
<dbReference type="Pfam" id="PF00717">
    <property type="entry name" value="Peptidase_S24"/>
    <property type="match status" value="1"/>
</dbReference>
<dbReference type="PANTHER" id="PTHR33516">
    <property type="entry name" value="LEXA REPRESSOR"/>
    <property type="match status" value="1"/>
</dbReference>
<dbReference type="OrthoDB" id="9802364at2"/>
<evidence type="ECO:0000313" key="18">
    <source>
        <dbReference type="Proteomes" id="UP000315700"/>
    </source>
</evidence>
<gene>
    <name evidence="13 17" type="primary">lexA</name>
    <name evidence="17" type="ORF">Pan44_16640</name>
</gene>
<feature type="site" description="Cleavage; by autolysis" evidence="13">
    <location>
        <begin position="90"/>
        <end position="91"/>
    </location>
</feature>
<dbReference type="InterPro" id="IPR036286">
    <property type="entry name" value="LexA/Signal_pep-like_sf"/>
</dbReference>
<keyword evidence="5 13" id="KW-0227">DNA damage</keyword>
<feature type="active site" description="For autocatalytic cleavage activity" evidence="13">
    <location>
        <position position="161"/>
    </location>
</feature>
<evidence type="ECO:0000256" key="13">
    <source>
        <dbReference type="HAMAP-Rule" id="MF_00015"/>
    </source>
</evidence>
<dbReference type="FunFam" id="2.10.109.10:FF:000001">
    <property type="entry name" value="LexA repressor"/>
    <property type="match status" value="1"/>
</dbReference>
<evidence type="ECO:0000256" key="1">
    <source>
        <dbReference type="ARBA" id="ARBA00007484"/>
    </source>
</evidence>
<dbReference type="InterPro" id="IPR015927">
    <property type="entry name" value="Peptidase_S24_S26A/B/C"/>
</dbReference>
<keyword evidence="18" id="KW-1185">Reference proteome</keyword>
<evidence type="ECO:0000256" key="4">
    <source>
        <dbReference type="ARBA" id="ARBA00022705"/>
    </source>
</evidence>
<evidence type="ECO:0000259" key="16">
    <source>
        <dbReference type="Pfam" id="PF01726"/>
    </source>
</evidence>
<dbReference type="GO" id="GO:0003677">
    <property type="term" value="F:DNA binding"/>
    <property type="evidence" value="ECO:0007669"/>
    <property type="project" value="UniProtKB-UniRule"/>
</dbReference>
<dbReference type="SUPFAM" id="SSF46785">
    <property type="entry name" value="Winged helix' DNA-binding domain"/>
    <property type="match status" value="1"/>
</dbReference>
<comment type="similarity">
    <text evidence="1 13 14">Belongs to the peptidase S24 family.</text>
</comment>
<dbReference type="PRINTS" id="PR00726">
    <property type="entry name" value="LEXASERPTASE"/>
</dbReference>
<comment type="catalytic activity">
    <reaction evidence="13">
        <text>Hydrolysis of Ala-|-Gly bond in repressor LexA.</text>
        <dbReference type="EC" id="3.4.21.88"/>
    </reaction>
</comment>
<evidence type="ECO:0000259" key="15">
    <source>
        <dbReference type="Pfam" id="PF00717"/>
    </source>
</evidence>
<dbReference type="InterPro" id="IPR006199">
    <property type="entry name" value="LexA_DNA-bd_dom"/>
</dbReference>
<feature type="DNA-binding region" description="H-T-H motif" evidence="13">
    <location>
        <begin position="31"/>
        <end position="51"/>
    </location>
</feature>
<feature type="active site" description="For autocatalytic cleavage activity" evidence="13">
    <location>
        <position position="123"/>
    </location>
</feature>
<dbReference type="CDD" id="cd06529">
    <property type="entry name" value="S24_LexA-like"/>
    <property type="match status" value="1"/>
</dbReference>
<proteinExistence type="inferred from homology"/>
<dbReference type="GO" id="GO:0004252">
    <property type="term" value="F:serine-type endopeptidase activity"/>
    <property type="evidence" value="ECO:0007669"/>
    <property type="project" value="UniProtKB-UniRule"/>
</dbReference>
<evidence type="ECO:0000256" key="7">
    <source>
        <dbReference type="ARBA" id="ARBA00022813"/>
    </source>
</evidence>
<keyword evidence="9 13" id="KW-0238">DNA-binding</keyword>
<evidence type="ECO:0000256" key="11">
    <source>
        <dbReference type="ARBA" id="ARBA00023204"/>
    </source>
</evidence>
<evidence type="ECO:0000256" key="2">
    <source>
        <dbReference type="ARBA" id="ARBA00011738"/>
    </source>
</evidence>
<evidence type="ECO:0000256" key="14">
    <source>
        <dbReference type="RuleBase" id="RU003991"/>
    </source>
</evidence>
<dbReference type="Gene3D" id="2.10.109.10">
    <property type="entry name" value="Umud Fragment, subunit A"/>
    <property type="match status" value="1"/>
</dbReference>
<sequence>MNDRPTLTTRQREIYEFIKDKIMNRGYGPTVREIGLHFDIRSPNGVMCHLKALEKKRLITREHHMSRAIQLVDQPQKKRTSLPLAGQVAAGSPVLAVENQERIDFADLFRDEGQYCLKVKGDSMIEAHIADGDYVIIRQQNTAHDGEIVVALVDGQDATLKTFYKERNRVRLEPANARLKPIYATDVQILGVLVGVIREC</sequence>
<keyword evidence="6 13" id="KW-0378">Hydrolase</keyword>
<dbReference type="InterPro" id="IPR036390">
    <property type="entry name" value="WH_DNA-bd_sf"/>
</dbReference>